<dbReference type="KEGG" id="lfc:LFE_1647"/>
<dbReference type="Gene3D" id="3.40.50.720">
    <property type="entry name" value="NAD(P)-binding Rossmann-like Domain"/>
    <property type="match status" value="1"/>
</dbReference>
<evidence type="ECO:0000256" key="2">
    <source>
        <dbReference type="ARBA" id="ARBA00023002"/>
    </source>
</evidence>
<evidence type="ECO:0000256" key="1">
    <source>
        <dbReference type="ARBA" id="ARBA00006484"/>
    </source>
</evidence>
<comment type="similarity">
    <text evidence="1">Belongs to the short-chain dehydrogenases/reductases (SDR) family.</text>
</comment>
<dbReference type="HOGENOM" id="CLU_010194_2_1_0"/>
<name>I0IPX9_LEPFC</name>
<dbReference type="EMBL" id="AP012342">
    <property type="protein sequence ID" value="BAM07328.1"/>
    <property type="molecule type" value="Genomic_DNA"/>
</dbReference>
<dbReference type="InterPro" id="IPR002347">
    <property type="entry name" value="SDR_fam"/>
</dbReference>
<dbReference type="AlphaFoldDB" id="I0IPX9"/>
<dbReference type="PANTHER" id="PTHR44196">
    <property type="entry name" value="DEHYDROGENASE/REDUCTASE SDR FAMILY MEMBER 7B"/>
    <property type="match status" value="1"/>
</dbReference>
<proteinExistence type="inferred from homology"/>
<dbReference type="STRING" id="1162668.LFE_1647"/>
<dbReference type="OrthoDB" id="335726at2"/>
<dbReference type="PANTHER" id="PTHR44196:SF1">
    <property type="entry name" value="DEHYDROGENASE_REDUCTASE SDR FAMILY MEMBER 7B"/>
    <property type="match status" value="1"/>
</dbReference>
<dbReference type="GO" id="GO:0016020">
    <property type="term" value="C:membrane"/>
    <property type="evidence" value="ECO:0007669"/>
    <property type="project" value="TreeGrafter"/>
</dbReference>
<reference evidence="3 4" key="1">
    <citation type="journal article" date="2012" name="J. Bacteriol.">
        <title>Complete Genome Sequence of Leptospirillum ferrooxidans Strain C2-3, Isolated from a Fresh Volcanic Ash Deposit on the Island of Miyake, Japan.</title>
        <authorList>
            <person name="Fujimura R."/>
            <person name="Sato Y."/>
            <person name="Nishizawa T."/>
            <person name="Oshima K."/>
            <person name="Kim S.-W."/>
            <person name="Hattori M."/>
            <person name="Kamijo T."/>
            <person name="Ohta H."/>
        </authorList>
    </citation>
    <scope>NUCLEOTIDE SEQUENCE [LARGE SCALE GENOMIC DNA]</scope>
    <source>
        <strain evidence="3 4">C2-3</strain>
    </source>
</reference>
<dbReference type="eggNOG" id="COG0300">
    <property type="taxonomic scope" value="Bacteria"/>
</dbReference>
<keyword evidence="4" id="KW-1185">Reference proteome</keyword>
<dbReference type="SUPFAM" id="SSF51735">
    <property type="entry name" value="NAD(P)-binding Rossmann-fold domains"/>
    <property type="match status" value="1"/>
</dbReference>
<evidence type="ECO:0000313" key="4">
    <source>
        <dbReference type="Proteomes" id="UP000007382"/>
    </source>
</evidence>
<sequence length="258" mass="28308">MAGIFITGATSGLGWALAIEAVKEGLPIGIIGRRRERLDILSKLLDEKGAAVFRAEADVTDKSQIERIAKDFISIQGAPDLLIANAGVRGTSQDFPGSNDLAMETNYFGTINTILPFIPAMVERGQGHILVISSLASKLSLPGSGTYCASKAAIDRWAGSERFHLSPLGVFLTIVSPGFIQTEMTRDNPYPMPFIMSASRAAEIIFREIHSKKGTRKEIRFPFALSAAITLLNMLPSPFQERILNRKQTRHHYRRASH</sequence>
<accession>I0IPX9</accession>
<reference evidence="4" key="2">
    <citation type="submission" date="2012-03" db="EMBL/GenBank/DDBJ databases">
        <title>The complete genome sequence of the pioneer microbe on fresh volcanic deposit, Leptospirillum ferrooxidans strain C2-3.</title>
        <authorList>
            <person name="Fujimura R."/>
            <person name="Sato Y."/>
            <person name="Nishizawa T."/>
            <person name="Nanba K."/>
            <person name="Oshima K."/>
            <person name="Hattori M."/>
            <person name="Kamijo T."/>
            <person name="Ohta H."/>
        </authorList>
    </citation>
    <scope>NUCLEOTIDE SEQUENCE [LARGE SCALE GENOMIC DNA]</scope>
    <source>
        <strain evidence="4">C2-3</strain>
    </source>
</reference>
<dbReference type="PATRIC" id="fig|1162668.3.peg.1960"/>
<protein>
    <submittedName>
        <fullName evidence="3">Putative shortchain dehydrogenase</fullName>
    </submittedName>
</protein>
<keyword evidence="2" id="KW-0560">Oxidoreductase</keyword>
<gene>
    <name evidence="3" type="ordered locus">LFE_1647</name>
</gene>
<dbReference type="GO" id="GO:0016491">
    <property type="term" value="F:oxidoreductase activity"/>
    <property type="evidence" value="ECO:0007669"/>
    <property type="project" value="UniProtKB-KW"/>
</dbReference>
<dbReference type="Proteomes" id="UP000007382">
    <property type="component" value="Chromosome"/>
</dbReference>
<evidence type="ECO:0000313" key="3">
    <source>
        <dbReference type="EMBL" id="BAM07328.1"/>
    </source>
</evidence>
<dbReference type="InterPro" id="IPR036291">
    <property type="entry name" value="NAD(P)-bd_dom_sf"/>
</dbReference>
<dbReference type="RefSeq" id="WP_014449813.1">
    <property type="nucleotide sequence ID" value="NC_017094.1"/>
</dbReference>
<organism evidence="3 4">
    <name type="scientific">Leptospirillum ferrooxidans (strain C2-3)</name>
    <dbReference type="NCBI Taxonomy" id="1162668"/>
    <lineage>
        <taxon>Bacteria</taxon>
        <taxon>Pseudomonadati</taxon>
        <taxon>Nitrospirota</taxon>
        <taxon>Nitrospiria</taxon>
        <taxon>Nitrospirales</taxon>
        <taxon>Nitrospiraceae</taxon>
        <taxon>Leptospirillum</taxon>
    </lineage>
</organism>
<dbReference type="PRINTS" id="PR00081">
    <property type="entry name" value="GDHRDH"/>
</dbReference>
<dbReference type="Pfam" id="PF00106">
    <property type="entry name" value="adh_short"/>
    <property type="match status" value="1"/>
</dbReference>